<keyword evidence="4 10" id="KW-0418">Kinase</keyword>
<comment type="similarity">
    <text evidence="1">Belongs to the aminoglycoside phosphotransferase family.</text>
</comment>
<feature type="binding site" evidence="8">
    <location>
        <position position="149"/>
    </location>
    <ligand>
        <name>Mg(2+)</name>
        <dbReference type="ChEBI" id="CHEBI:18420"/>
    </ligand>
</feature>
<dbReference type="GO" id="GO:0016773">
    <property type="term" value="F:phosphotransferase activity, alcohol group as acceptor"/>
    <property type="evidence" value="ECO:0007669"/>
    <property type="project" value="InterPro"/>
</dbReference>
<evidence type="ECO:0000256" key="6">
    <source>
        <dbReference type="ARBA" id="ARBA00023251"/>
    </source>
</evidence>
<dbReference type="SUPFAM" id="SSF56112">
    <property type="entry name" value="Protein kinase-like (PK-like)"/>
    <property type="match status" value="1"/>
</dbReference>
<dbReference type="GO" id="GO:0016301">
    <property type="term" value="F:kinase activity"/>
    <property type="evidence" value="ECO:0007669"/>
    <property type="project" value="UniProtKB-KW"/>
</dbReference>
<keyword evidence="5" id="KW-0067">ATP-binding</keyword>
<reference evidence="10 11" key="1">
    <citation type="submission" date="2018-11" db="EMBL/GenBank/DDBJ databases">
        <title>Sequencing the genomes of 1000 actinobacteria strains.</title>
        <authorList>
            <person name="Klenk H.-P."/>
        </authorList>
    </citation>
    <scope>NUCLEOTIDE SEQUENCE [LARGE SCALE GENOMIC DNA]</scope>
    <source>
        <strain evidence="10 11">DSM 9580</strain>
    </source>
</reference>
<feature type="domain" description="Aminoglycoside phosphotransferase" evidence="9">
    <location>
        <begin position="34"/>
        <end position="128"/>
    </location>
</feature>
<evidence type="ECO:0000256" key="8">
    <source>
        <dbReference type="PIRSR" id="PIRSR000706-2"/>
    </source>
</evidence>
<feature type="active site" description="Proton acceptor" evidence="7">
    <location>
        <position position="144"/>
    </location>
</feature>
<dbReference type="Gene3D" id="3.90.1200.10">
    <property type="match status" value="1"/>
</dbReference>
<dbReference type="GO" id="GO:0005524">
    <property type="term" value="F:ATP binding"/>
    <property type="evidence" value="ECO:0007669"/>
    <property type="project" value="UniProtKB-KW"/>
</dbReference>
<dbReference type="InterPro" id="IPR051678">
    <property type="entry name" value="AGP_Transferase"/>
</dbReference>
<dbReference type="GO" id="GO:0046677">
    <property type="term" value="P:response to antibiotic"/>
    <property type="evidence" value="ECO:0007669"/>
    <property type="project" value="UniProtKB-KW"/>
</dbReference>
<sequence>MPTAIVRIAGDDAVTLVWQNELGGMTARIERPSGTLFAKWDPADSPASLAGEAQRMRWLARAGMRVPVVVGLLRDPTGDVLIAEAIHGVSIVTETSLQHPERAAAALGEGLRRLHALPAADCPFPAPSWAASQRIDDPVVCHGDPCAPNTLVAGGAFAGLVDLGDAGIGDRWSDLAIASWSLAWNGLGAAEPAFWDAYGARSDARRLARWRALWAPPL</sequence>
<feature type="binding site" evidence="8">
    <location>
        <position position="162"/>
    </location>
    <ligand>
        <name>Mg(2+)</name>
        <dbReference type="ChEBI" id="CHEBI:18420"/>
    </ligand>
</feature>
<dbReference type="InterPro" id="IPR011009">
    <property type="entry name" value="Kinase-like_dom_sf"/>
</dbReference>
<keyword evidence="6" id="KW-0046">Antibiotic resistance</keyword>
<dbReference type="PANTHER" id="PTHR21310:SF41">
    <property type="entry name" value="3'-PHOSPHOTRANSFERASE, PUTATIVE-RELATED"/>
    <property type="match status" value="1"/>
</dbReference>
<proteinExistence type="inferred from homology"/>
<keyword evidence="8" id="KW-0479">Metal-binding</keyword>
<comment type="caution">
    <text evidence="10">The sequence shown here is derived from an EMBL/GenBank/DDBJ whole genome shotgun (WGS) entry which is preliminary data.</text>
</comment>
<keyword evidence="8" id="KW-0460">Magnesium</keyword>
<dbReference type="EMBL" id="RKHJ01000001">
    <property type="protein sequence ID" value="ROR66583.1"/>
    <property type="molecule type" value="Genomic_DNA"/>
</dbReference>
<evidence type="ECO:0000256" key="5">
    <source>
        <dbReference type="ARBA" id="ARBA00022840"/>
    </source>
</evidence>
<evidence type="ECO:0000256" key="2">
    <source>
        <dbReference type="ARBA" id="ARBA00022679"/>
    </source>
</evidence>
<dbReference type="InterPro" id="IPR024165">
    <property type="entry name" value="Kan/Strep_kinase"/>
</dbReference>
<dbReference type="Pfam" id="PF01636">
    <property type="entry name" value="APH"/>
    <property type="match status" value="2"/>
</dbReference>
<keyword evidence="2" id="KW-0808">Transferase</keyword>
<evidence type="ECO:0000313" key="10">
    <source>
        <dbReference type="EMBL" id="ROR66583.1"/>
    </source>
</evidence>
<keyword evidence="3" id="KW-0547">Nucleotide-binding</keyword>
<feature type="domain" description="Aminoglycoside phosphotransferase" evidence="9">
    <location>
        <begin position="136"/>
        <end position="207"/>
    </location>
</feature>
<evidence type="ECO:0000313" key="11">
    <source>
        <dbReference type="Proteomes" id="UP000275456"/>
    </source>
</evidence>
<evidence type="ECO:0000259" key="9">
    <source>
        <dbReference type="Pfam" id="PF01636"/>
    </source>
</evidence>
<evidence type="ECO:0000256" key="4">
    <source>
        <dbReference type="ARBA" id="ARBA00022777"/>
    </source>
</evidence>
<dbReference type="GO" id="GO:0046872">
    <property type="term" value="F:metal ion binding"/>
    <property type="evidence" value="ECO:0007669"/>
    <property type="project" value="UniProtKB-KW"/>
</dbReference>
<organism evidence="10 11">
    <name type="scientific">Agrococcus jenensis</name>
    <dbReference type="NCBI Taxonomy" id="46353"/>
    <lineage>
        <taxon>Bacteria</taxon>
        <taxon>Bacillati</taxon>
        <taxon>Actinomycetota</taxon>
        <taxon>Actinomycetes</taxon>
        <taxon>Micrococcales</taxon>
        <taxon>Microbacteriaceae</taxon>
        <taxon>Agrococcus</taxon>
    </lineage>
</organism>
<accession>A0A3N2AU75</accession>
<dbReference type="Gene3D" id="3.30.200.20">
    <property type="entry name" value="Phosphorylase Kinase, domain 1"/>
    <property type="match status" value="1"/>
</dbReference>
<evidence type="ECO:0000256" key="7">
    <source>
        <dbReference type="PIRSR" id="PIRSR000706-1"/>
    </source>
</evidence>
<name>A0A3N2AU75_9MICO</name>
<dbReference type="PIRSF" id="PIRSF000706">
    <property type="entry name" value="Kanamycin_kin"/>
    <property type="match status" value="1"/>
</dbReference>
<protein>
    <submittedName>
        <fullName evidence="10">Kanamycin kinase</fullName>
    </submittedName>
</protein>
<evidence type="ECO:0000256" key="1">
    <source>
        <dbReference type="ARBA" id="ARBA00006219"/>
    </source>
</evidence>
<dbReference type="InterPro" id="IPR002575">
    <property type="entry name" value="Aminoglycoside_PTrfase"/>
</dbReference>
<gene>
    <name evidence="10" type="ORF">EDD26_1974</name>
</gene>
<dbReference type="CDD" id="cd05150">
    <property type="entry name" value="APH"/>
    <property type="match status" value="1"/>
</dbReference>
<dbReference type="AlphaFoldDB" id="A0A3N2AU75"/>
<dbReference type="Proteomes" id="UP000275456">
    <property type="component" value="Unassembled WGS sequence"/>
</dbReference>
<keyword evidence="11" id="KW-1185">Reference proteome</keyword>
<evidence type="ECO:0000256" key="3">
    <source>
        <dbReference type="ARBA" id="ARBA00022741"/>
    </source>
</evidence>
<dbReference type="PANTHER" id="PTHR21310">
    <property type="entry name" value="AMINOGLYCOSIDE PHOSPHOTRANSFERASE-RELATED-RELATED"/>
    <property type="match status" value="1"/>
</dbReference>